<evidence type="ECO:0000313" key="1">
    <source>
        <dbReference type="EMBL" id="VFQ83952.1"/>
    </source>
</evidence>
<gene>
    <name evidence="1" type="ORF">CCAM_LOCUS25728</name>
    <name evidence="2" type="ORF">CCAM_LOCUS25749</name>
</gene>
<evidence type="ECO:0000313" key="2">
    <source>
        <dbReference type="EMBL" id="VFQ83973.1"/>
    </source>
</evidence>
<dbReference type="EMBL" id="OOIL02002664">
    <property type="protein sequence ID" value="VFQ83973.1"/>
    <property type="molecule type" value="Genomic_DNA"/>
</dbReference>
<protein>
    <submittedName>
        <fullName evidence="2">Uncharacterized protein</fullName>
    </submittedName>
</protein>
<evidence type="ECO:0000313" key="3">
    <source>
        <dbReference type="Proteomes" id="UP000595140"/>
    </source>
</evidence>
<name>A0A484M5D6_9ASTE</name>
<dbReference type="Proteomes" id="UP000595140">
    <property type="component" value="Unassembled WGS sequence"/>
</dbReference>
<proteinExistence type="predicted"/>
<dbReference type="EMBL" id="OOIL02002664">
    <property type="protein sequence ID" value="VFQ83952.1"/>
    <property type="molecule type" value="Genomic_DNA"/>
</dbReference>
<organism evidence="2 3">
    <name type="scientific">Cuscuta campestris</name>
    <dbReference type="NCBI Taxonomy" id="132261"/>
    <lineage>
        <taxon>Eukaryota</taxon>
        <taxon>Viridiplantae</taxon>
        <taxon>Streptophyta</taxon>
        <taxon>Embryophyta</taxon>
        <taxon>Tracheophyta</taxon>
        <taxon>Spermatophyta</taxon>
        <taxon>Magnoliopsida</taxon>
        <taxon>eudicotyledons</taxon>
        <taxon>Gunneridae</taxon>
        <taxon>Pentapetalae</taxon>
        <taxon>asterids</taxon>
        <taxon>lamiids</taxon>
        <taxon>Solanales</taxon>
        <taxon>Convolvulaceae</taxon>
        <taxon>Cuscuteae</taxon>
        <taxon>Cuscuta</taxon>
        <taxon>Cuscuta subgen. Grammica</taxon>
        <taxon>Cuscuta sect. Cleistogrammica</taxon>
    </lineage>
</organism>
<sequence length="66" mass="7891">MRKPKLIIKRIKSYVQLQHGRALRRPLWRLSLRKSSLVLPFNEQEGSHSRVKRSLVRTLNWRSAIT</sequence>
<dbReference type="AlphaFoldDB" id="A0A484M5D6"/>
<keyword evidence="3" id="KW-1185">Reference proteome</keyword>
<accession>A0A484M5D6</accession>
<reference evidence="2 3" key="1">
    <citation type="submission" date="2018-04" db="EMBL/GenBank/DDBJ databases">
        <authorList>
            <person name="Vogel A."/>
        </authorList>
    </citation>
    <scope>NUCLEOTIDE SEQUENCE [LARGE SCALE GENOMIC DNA]</scope>
</reference>